<accession>A0A0L8HDB8</accession>
<gene>
    <name evidence="2" type="ORF">OCBIM_22017042mg</name>
</gene>
<evidence type="ECO:0000313" key="2">
    <source>
        <dbReference type="EMBL" id="KOF87316.1"/>
    </source>
</evidence>
<organism evidence="2">
    <name type="scientific">Octopus bimaculoides</name>
    <name type="common">California two-spotted octopus</name>
    <dbReference type="NCBI Taxonomy" id="37653"/>
    <lineage>
        <taxon>Eukaryota</taxon>
        <taxon>Metazoa</taxon>
        <taxon>Spiralia</taxon>
        <taxon>Lophotrochozoa</taxon>
        <taxon>Mollusca</taxon>
        <taxon>Cephalopoda</taxon>
        <taxon>Coleoidea</taxon>
        <taxon>Octopodiformes</taxon>
        <taxon>Octopoda</taxon>
        <taxon>Incirrata</taxon>
        <taxon>Octopodidae</taxon>
        <taxon>Octopus</taxon>
    </lineage>
</organism>
<dbReference type="PANTHER" id="PTHR48430:SF1">
    <property type="entry name" value="PARTNER OF XRN-2 PROTEIN 1"/>
    <property type="match status" value="1"/>
</dbReference>
<dbReference type="PROSITE" id="PS51827">
    <property type="entry name" value="XTBD"/>
    <property type="match status" value="1"/>
</dbReference>
<evidence type="ECO:0000259" key="1">
    <source>
        <dbReference type="PROSITE" id="PS51827"/>
    </source>
</evidence>
<dbReference type="AlphaFoldDB" id="A0A0L8HDB8"/>
<feature type="domain" description="XRN2-binding (XTBD)" evidence="1">
    <location>
        <begin position="6"/>
        <end position="71"/>
    </location>
</feature>
<dbReference type="InterPro" id="IPR021859">
    <property type="entry name" value="XTBD"/>
</dbReference>
<reference evidence="2" key="1">
    <citation type="submission" date="2015-07" db="EMBL/GenBank/DDBJ databases">
        <title>MeaNS - Measles Nucleotide Surveillance Program.</title>
        <authorList>
            <person name="Tran T."/>
            <person name="Druce J."/>
        </authorList>
    </citation>
    <scope>NUCLEOTIDE SEQUENCE</scope>
    <source>
        <strain evidence="2">UCB-OBI-ISO-001</strain>
        <tissue evidence="2">Gonad</tissue>
    </source>
</reference>
<dbReference type="EMBL" id="KQ418444">
    <property type="protein sequence ID" value="KOF87316.1"/>
    <property type="molecule type" value="Genomic_DNA"/>
</dbReference>
<dbReference type="PANTHER" id="PTHR48430">
    <property type="entry name" value="PARTNER OF XRN-2 PROTEIN 1"/>
    <property type="match status" value="1"/>
</dbReference>
<name>A0A0L8HDB8_OCTBM</name>
<sequence length="71" mass="8449">MSDKKISKYRNAFESSTEWGLRRKFLKVHHDKFDEDRLVCLSMCYVNIEVYGCTYPAPVMKCIQRLKAELK</sequence>
<proteinExistence type="predicted"/>
<protein>
    <recommendedName>
        <fullName evidence="1">XRN2-binding (XTBD) domain-containing protein</fullName>
    </recommendedName>
</protein>
<dbReference type="Pfam" id="PF11952">
    <property type="entry name" value="XTBD"/>
    <property type="match status" value="1"/>
</dbReference>